<dbReference type="SUPFAM" id="SSF54631">
    <property type="entry name" value="CBS-domain pair"/>
    <property type="match status" value="1"/>
</dbReference>
<evidence type="ECO:0000313" key="4">
    <source>
        <dbReference type="EMBL" id="GAP13427.1"/>
    </source>
</evidence>
<evidence type="ECO:0000259" key="3">
    <source>
        <dbReference type="PROSITE" id="PS51371"/>
    </source>
</evidence>
<dbReference type="InterPro" id="IPR000644">
    <property type="entry name" value="CBS_dom"/>
</dbReference>
<name>A0A0S7BFR8_9CHLR</name>
<protein>
    <submittedName>
        <fullName evidence="4">Predicted signal-transduction protein containing cAMP-binding and CBS domains</fullName>
    </submittedName>
</protein>
<dbReference type="EMBL" id="DF967972">
    <property type="protein sequence ID" value="GAP13427.1"/>
    <property type="molecule type" value="Genomic_DNA"/>
</dbReference>
<dbReference type="SMART" id="SM00116">
    <property type="entry name" value="CBS"/>
    <property type="match status" value="2"/>
</dbReference>
<gene>
    <name evidence="4" type="ORF">LARV_01181</name>
</gene>
<dbReference type="PROSITE" id="PS51371">
    <property type="entry name" value="CBS"/>
    <property type="match status" value="2"/>
</dbReference>
<dbReference type="Pfam" id="PF00571">
    <property type="entry name" value="CBS"/>
    <property type="match status" value="2"/>
</dbReference>
<dbReference type="AlphaFoldDB" id="A0A0S7BFR8"/>
<organism evidence="4">
    <name type="scientific">Longilinea arvoryzae</name>
    <dbReference type="NCBI Taxonomy" id="360412"/>
    <lineage>
        <taxon>Bacteria</taxon>
        <taxon>Bacillati</taxon>
        <taxon>Chloroflexota</taxon>
        <taxon>Anaerolineae</taxon>
        <taxon>Anaerolineales</taxon>
        <taxon>Anaerolineaceae</taxon>
        <taxon>Longilinea</taxon>
    </lineage>
</organism>
<keyword evidence="5" id="KW-1185">Reference proteome</keyword>
<dbReference type="InterPro" id="IPR046342">
    <property type="entry name" value="CBS_dom_sf"/>
</dbReference>
<proteinExistence type="predicted"/>
<feature type="domain" description="CBS" evidence="3">
    <location>
        <begin position="76"/>
        <end position="132"/>
    </location>
</feature>
<evidence type="ECO:0000256" key="1">
    <source>
        <dbReference type="ARBA" id="ARBA00023122"/>
    </source>
</evidence>
<keyword evidence="1 2" id="KW-0129">CBS domain</keyword>
<dbReference type="Proteomes" id="UP000055060">
    <property type="component" value="Unassembled WGS sequence"/>
</dbReference>
<dbReference type="InterPro" id="IPR044725">
    <property type="entry name" value="CBSX3_CBS_dom"/>
</dbReference>
<dbReference type="PANTHER" id="PTHR43080">
    <property type="entry name" value="CBS DOMAIN-CONTAINING PROTEIN CBSX3, MITOCHONDRIAL"/>
    <property type="match status" value="1"/>
</dbReference>
<evidence type="ECO:0000313" key="5">
    <source>
        <dbReference type="Proteomes" id="UP000055060"/>
    </source>
</evidence>
<accession>A0A0S7BFR8</accession>
<dbReference type="CDD" id="cd04623">
    <property type="entry name" value="CBS_pair_bac_euk"/>
    <property type="match status" value="1"/>
</dbReference>
<reference evidence="4" key="1">
    <citation type="submission" date="2015-07" db="EMBL/GenBank/DDBJ databases">
        <title>Draft Genome Sequences of Anaerolinea thermolimosa IMO-1, Bellilinea caldifistulae GOMI-1, Leptolinea tardivitalis YMTK-2, Levilinea saccharolytica KIBI-1,Longilinea arvoryzae KOME-1, Previously Described as Members of the Anaerolineaceae (Chloroflexi).</title>
        <authorList>
            <person name="Sekiguchi Y."/>
            <person name="Ohashi A."/>
            <person name="Matsuura N."/>
            <person name="Tourlousse M.D."/>
        </authorList>
    </citation>
    <scope>NUCLEOTIDE SEQUENCE [LARGE SCALE GENOMIC DNA]</scope>
    <source>
        <strain evidence="4">KOME-1</strain>
    </source>
</reference>
<sequence>MNPIRQILQVKGELVWTIAPDQTVFEALRLMADKDIGALVVVQGDKIIGVLSERDYARKVILVGKSSKETLVKEIMTSPVVAIHPDQTVEEAMEMMTHHRVRHLPVVENDRLIGIISIGDVVRNIIYRQRETIKEMSNRIQE</sequence>
<feature type="domain" description="CBS" evidence="3">
    <location>
        <begin position="1"/>
        <end position="69"/>
    </location>
</feature>
<dbReference type="Gene3D" id="3.10.580.10">
    <property type="entry name" value="CBS-domain"/>
    <property type="match status" value="1"/>
</dbReference>
<dbReference type="STRING" id="360412.LARV_01181"/>
<evidence type="ECO:0000256" key="2">
    <source>
        <dbReference type="PROSITE-ProRule" id="PRU00703"/>
    </source>
</evidence>
<dbReference type="InterPro" id="IPR051257">
    <property type="entry name" value="Diverse_CBS-Domain"/>
</dbReference>
<dbReference type="RefSeq" id="WP_075072764.1">
    <property type="nucleotide sequence ID" value="NZ_DF967972.1"/>
</dbReference>
<dbReference type="OrthoDB" id="9802114at2"/>
<dbReference type="PANTHER" id="PTHR43080:SF2">
    <property type="entry name" value="CBS DOMAIN-CONTAINING PROTEIN"/>
    <property type="match status" value="1"/>
</dbReference>